<proteinExistence type="predicted"/>
<keyword evidence="2" id="KW-1185">Reference proteome</keyword>
<evidence type="ECO:0000313" key="1">
    <source>
        <dbReference type="EMBL" id="WFL78637.1"/>
    </source>
</evidence>
<dbReference type="EMBL" id="CP121106">
    <property type="protein sequence ID" value="WFL78637.1"/>
    <property type="molecule type" value="Genomic_DNA"/>
</dbReference>
<dbReference type="InterPro" id="IPR036249">
    <property type="entry name" value="Thioredoxin-like_sf"/>
</dbReference>
<gene>
    <name evidence="1" type="ORF">P7228_06125</name>
</gene>
<protein>
    <submittedName>
        <fullName evidence="1">(2Fe-2S) ferredoxin domain-containing protein</fullName>
    </submittedName>
</protein>
<organism evidence="1 2">
    <name type="scientific">Altererythrobacter arenosus</name>
    <dbReference type="NCBI Taxonomy" id="3032592"/>
    <lineage>
        <taxon>Bacteria</taxon>
        <taxon>Pseudomonadati</taxon>
        <taxon>Pseudomonadota</taxon>
        <taxon>Alphaproteobacteria</taxon>
        <taxon>Sphingomonadales</taxon>
        <taxon>Erythrobacteraceae</taxon>
        <taxon>Altererythrobacter</taxon>
    </lineage>
</organism>
<accession>A0ABY8FV72</accession>
<dbReference type="RefSeq" id="WP_278017327.1">
    <property type="nucleotide sequence ID" value="NZ_CP121106.1"/>
</dbReference>
<dbReference type="Proteomes" id="UP001215827">
    <property type="component" value="Chromosome"/>
</dbReference>
<dbReference type="Gene3D" id="3.40.30.10">
    <property type="entry name" value="Glutaredoxin"/>
    <property type="match status" value="1"/>
</dbReference>
<dbReference type="CDD" id="cd02980">
    <property type="entry name" value="TRX_Fd_family"/>
    <property type="match status" value="1"/>
</dbReference>
<sequence length="134" mass="15087">MTRPRKLAEAKRALTKIGGETIERHIFLCAMSEKQKCCSRAEGERAWKFLKKRLKQLGLAGPRREDGMGGTCGGVQRTKADCLQICAAGPIALIWPDRVWYHSADEEVLERIIQEHLIGGQVVEEFRLAREGEP</sequence>
<evidence type="ECO:0000313" key="2">
    <source>
        <dbReference type="Proteomes" id="UP001215827"/>
    </source>
</evidence>
<reference evidence="1 2" key="1">
    <citation type="submission" date="2023-03" db="EMBL/GenBank/DDBJ databases">
        <title>Altererythrobacter sp. CAU 1644 isolated from sand.</title>
        <authorList>
            <person name="Kim W."/>
        </authorList>
    </citation>
    <scope>NUCLEOTIDE SEQUENCE [LARGE SCALE GENOMIC DNA]</scope>
    <source>
        <strain evidence="1 2">CAU 1644</strain>
    </source>
</reference>
<dbReference type="SUPFAM" id="SSF52833">
    <property type="entry name" value="Thioredoxin-like"/>
    <property type="match status" value="1"/>
</dbReference>
<name>A0ABY8FV72_9SPHN</name>